<evidence type="ECO:0000313" key="3">
    <source>
        <dbReference type="Proteomes" id="UP000325577"/>
    </source>
</evidence>
<proteinExistence type="predicted"/>
<evidence type="ECO:0000256" key="1">
    <source>
        <dbReference type="SAM" id="MobiDB-lite"/>
    </source>
</evidence>
<sequence>MVSEPMGTNKERIEWLEAGLGGIQDGLQRMELGMVDKLHHLETSLNRLSDVLLSTQESSSHNFHLQEGNNEGRQIVSSKTAKLEFPRFVGDELIEWFRPRLLLLEGYDGNDNLISDGDPEEPPTEIANGEHLKYPGWFEKVPVDLQGILFSLTLYSLPLSSGDIVARTNRLCGLQLETVNHGIYVGKSDQDIDEDRRSRHPRSITPGAI</sequence>
<organism evidence="2 3">
    <name type="scientific">Nyssa sinensis</name>
    <dbReference type="NCBI Taxonomy" id="561372"/>
    <lineage>
        <taxon>Eukaryota</taxon>
        <taxon>Viridiplantae</taxon>
        <taxon>Streptophyta</taxon>
        <taxon>Embryophyta</taxon>
        <taxon>Tracheophyta</taxon>
        <taxon>Spermatophyta</taxon>
        <taxon>Magnoliopsida</taxon>
        <taxon>eudicotyledons</taxon>
        <taxon>Gunneridae</taxon>
        <taxon>Pentapetalae</taxon>
        <taxon>asterids</taxon>
        <taxon>Cornales</taxon>
        <taxon>Nyssaceae</taxon>
        <taxon>Nyssa</taxon>
    </lineage>
</organism>
<dbReference type="OrthoDB" id="1433902at2759"/>
<gene>
    <name evidence="2" type="ORF">F0562_013506</name>
</gene>
<reference evidence="2 3" key="1">
    <citation type="submission" date="2019-09" db="EMBL/GenBank/DDBJ databases">
        <title>A chromosome-level genome assembly of the Chinese tupelo Nyssa sinensis.</title>
        <authorList>
            <person name="Yang X."/>
            <person name="Kang M."/>
            <person name="Yang Y."/>
            <person name="Xiong H."/>
            <person name="Wang M."/>
            <person name="Zhang Z."/>
            <person name="Wang Z."/>
            <person name="Wu H."/>
            <person name="Ma T."/>
            <person name="Liu J."/>
            <person name="Xi Z."/>
        </authorList>
    </citation>
    <scope>NUCLEOTIDE SEQUENCE [LARGE SCALE GENOMIC DNA]</scope>
    <source>
        <strain evidence="2">J267</strain>
        <tissue evidence="2">Leaf</tissue>
    </source>
</reference>
<feature type="region of interest" description="Disordered" evidence="1">
    <location>
        <begin position="190"/>
        <end position="209"/>
    </location>
</feature>
<dbReference type="EMBL" id="CM018049">
    <property type="protein sequence ID" value="KAA8519250.1"/>
    <property type="molecule type" value="Genomic_DNA"/>
</dbReference>
<dbReference type="Proteomes" id="UP000325577">
    <property type="component" value="Linkage Group LG6"/>
</dbReference>
<name>A0A5J4ZKR5_9ASTE</name>
<protein>
    <submittedName>
        <fullName evidence="2">Uncharacterized protein</fullName>
    </submittedName>
</protein>
<accession>A0A5J4ZKR5</accession>
<keyword evidence="3" id="KW-1185">Reference proteome</keyword>
<evidence type="ECO:0000313" key="2">
    <source>
        <dbReference type="EMBL" id="KAA8519250.1"/>
    </source>
</evidence>
<dbReference type="AlphaFoldDB" id="A0A5J4ZKR5"/>